<dbReference type="PANTHER" id="PTHR43409">
    <property type="entry name" value="ANAEROBIC MAGNESIUM-PROTOPORPHYRIN IX MONOMETHYL ESTER CYCLASE-RELATED"/>
    <property type="match status" value="1"/>
</dbReference>
<evidence type="ECO:0000256" key="2">
    <source>
        <dbReference type="ARBA" id="ARBA00022691"/>
    </source>
</evidence>
<proteinExistence type="predicted"/>
<dbReference type="PANTHER" id="PTHR43409:SF4">
    <property type="entry name" value="RADICAL SAM SUPERFAMILY PROTEIN"/>
    <property type="match status" value="1"/>
</dbReference>
<gene>
    <name evidence="7" type="ORF">Dia5BBH33_17530</name>
</gene>
<dbReference type="Gene3D" id="3.20.20.70">
    <property type="entry name" value="Aldolase class I"/>
    <property type="match status" value="1"/>
</dbReference>
<dbReference type="GO" id="GO:0046872">
    <property type="term" value="F:metal ion binding"/>
    <property type="evidence" value="ECO:0007669"/>
    <property type="project" value="UniProtKB-KW"/>
</dbReference>
<dbReference type="Pfam" id="PF04055">
    <property type="entry name" value="Radical_SAM"/>
    <property type="match status" value="1"/>
</dbReference>
<dbReference type="SFLD" id="SFLDS00029">
    <property type="entry name" value="Radical_SAM"/>
    <property type="match status" value="1"/>
</dbReference>
<evidence type="ECO:0000313" key="7">
    <source>
        <dbReference type="EMBL" id="BBK25818.1"/>
    </source>
</evidence>
<organism evidence="7 8">
    <name type="scientific">Dialister hominis</name>
    <dbReference type="NCBI Taxonomy" id="2582419"/>
    <lineage>
        <taxon>Bacteria</taxon>
        <taxon>Bacillati</taxon>
        <taxon>Bacillota</taxon>
        <taxon>Negativicutes</taxon>
        <taxon>Veillonellales</taxon>
        <taxon>Veillonellaceae</taxon>
        <taxon>Dialister</taxon>
    </lineage>
</organism>
<dbReference type="SMART" id="SM00729">
    <property type="entry name" value="Elp3"/>
    <property type="match status" value="1"/>
</dbReference>
<keyword evidence="4" id="KW-0408">Iron</keyword>
<sequence length="304" mass="34636">MPGLFFDDYETPVYRPPSEAESFILRVTRGCAHNHCTYCNMYRGVQFEKLTDEEIMRQIAMAYSVDRDGVRRVFLADGDALVLETERLLKILNTLKKYFPNLERVASYAAPGDILRKSVEELTQLREAGLQILYYGMESGDSQTLRDIRKGVDGPQSIEVGKRVRAAGMQLSIMIILGIAGVPGSERHALATAKAINEIKPTHLSALSLMLYRGSELKDQFERGEFTPLTPAGLMEELKVIIEHLDLPETEHMIFRSNHVSNYIRLAATLPRDKDQLLADIDESIAYLKKQKHWDIYNHDWSKF</sequence>
<protein>
    <submittedName>
        <fullName evidence="7">Radical SAM protein</fullName>
    </submittedName>
</protein>
<name>A0A8D4UVM7_9FIRM</name>
<keyword evidence="2" id="KW-0949">S-adenosyl-L-methionine</keyword>
<dbReference type="InterPro" id="IPR007197">
    <property type="entry name" value="rSAM"/>
</dbReference>
<dbReference type="PROSITE" id="PS51918">
    <property type="entry name" value="RADICAL_SAM"/>
    <property type="match status" value="1"/>
</dbReference>
<dbReference type="OrthoDB" id="9777636at2"/>
<evidence type="ECO:0000256" key="5">
    <source>
        <dbReference type="ARBA" id="ARBA00023014"/>
    </source>
</evidence>
<dbReference type="EMBL" id="AP019697">
    <property type="protein sequence ID" value="BBK25818.1"/>
    <property type="molecule type" value="Genomic_DNA"/>
</dbReference>
<dbReference type="SFLD" id="SFLDG01095">
    <property type="entry name" value="Uncharacterised_Radical_SAM_Su"/>
    <property type="match status" value="1"/>
</dbReference>
<comment type="cofactor">
    <cofactor evidence="1">
        <name>[4Fe-4S] cluster</name>
        <dbReference type="ChEBI" id="CHEBI:49883"/>
    </cofactor>
</comment>
<dbReference type="InterPro" id="IPR013785">
    <property type="entry name" value="Aldolase_TIM"/>
</dbReference>
<dbReference type="SFLD" id="SFLDG01082">
    <property type="entry name" value="B12-binding_domain_containing"/>
    <property type="match status" value="1"/>
</dbReference>
<keyword evidence="5" id="KW-0411">Iron-sulfur</keyword>
<dbReference type="KEGG" id="dho:Dia5BBH33_17530"/>
<accession>A0A8D4UVM7</accession>
<evidence type="ECO:0000256" key="1">
    <source>
        <dbReference type="ARBA" id="ARBA00001966"/>
    </source>
</evidence>
<feature type="domain" description="Radical SAM core" evidence="6">
    <location>
        <begin position="17"/>
        <end position="248"/>
    </location>
</feature>
<keyword evidence="8" id="KW-1185">Reference proteome</keyword>
<dbReference type="RefSeq" id="WP_022381498.1">
    <property type="nucleotide sequence ID" value="NZ_AP019697.1"/>
</dbReference>
<dbReference type="InterPro" id="IPR051198">
    <property type="entry name" value="BchE-like"/>
</dbReference>
<dbReference type="InterPro" id="IPR058240">
    <property type="entry name" value="rSAM_sf"/>
</dbReference>
<dbReference type="GeneID" id="92716970"/>
<dbReference type="GO" id="GO:0051536">
    <property type="term" value="F:iron-sulfur cluster binding"/>
    <property type="evidence" value="ECO:0007669"/>
    <property type="project" value="UniProtKB-KW"/>
</dbReference>
<evidence type="ECO:0000259" key="6">
    <source>
        <dbReference type="PROSITE" id="PS51918"/>
    </source>
</evidence>
<reference evidence="8" key="1">
    <citation type="submission" date="2019-05" db="EMBL/GenBank/DDBJ databases">
        <title>Complete genome sequencing of Dialister sp. strain 5BBH33.</title>
        <authorList>
            <person name="Sakamoto M."/>
            <person name="Murakami T."/>
            <person name="Mori H."/>
        </authorList>
    </citation>
    <scope>NUCLEOTIDE SEQUENCE [LARGE SCALE GENOMIC DNA]</scope>
    <source>
        <strain evidence="8">5BBH33</strain>
    </source>
</reference>
<dbReference type="SUPFAM" id="SSF102114">
    <property type="entry name" value="Radical SAM enzymes"/>
    <property type="match status" value="1"/>
</dbReference>
<evidence type="ECO:0000256" key="3">
    <source>
        <dbReference type="ARBA" id="ARBA00022723"/>
    </source>
</evidence>
<keyword evidence="3" id="KW-0479">Metal-binding</keyword>
<dbReference type="CDD" id="cd01335">
    <property type="entry name" value="Radical_SAM"/>
    <property type="match status" value="1"/>
</dbReference>
<dbReference type="InterPro" id="IPR006638">
    <property type="entry name" value="Elp3/MiaA/NifB-like_rSAM"/>
</dbReference>
<dbReference type="GO" id="GO:0003824">
    <property type="term" value="F:catalytic activity"/>
    <property type="evidence" value="ECO:0007669"/>
    <property type="project" value="InterPro"/>
</dbReference>
<evidence type="ECO:0000313" key="8">
    <source>
        <dbReference type="Proteomes" id="UP000320585"/>
    </source>
</evidence>
<evidence type="ECO:0000256" key="4">
    <source>
        <dbReference type="ARBA" id="ARBA00023004"/>
    </source>
</evidence>
<dbReference type="Proteomes" id="UP000320585">
    <property type="component" value="Chromosome"/>
</dbReference>
<dbReference type="AlphaFoldDB" id="A0A8D4UVM7"/>